<protein>
    <submittedName>
        <fullName evidence="8">Uncharacterized protein</fullName>
    </submittedName>
</protein>
<comment type="caution">
    <text evidence="8">The sequence shown here is derived from an EMBL/GenBank/DDBJ whole genome shotgun (WGS) entry which is preliminary data.</text>
</comment>
<dbReference type="InterPro" id="IPR036383">
    <property type="entry name" value="TSP1_rpt_sf"/>
</dbReference>
<dbReference type="InterPro" id="IPR000884">
    <property type="entry name" value="TSP1_rpt"/>
</dbReference>
<keyword evidence="6" id="KW-0325">Glycoprotein</keyword>
<keyword evidence="5" id="KW-1015">Disulfide bond</keyword>
<reference evidence="8 9" key="1">
    <citation type="submission" date="2015-09" db="EMBL/GenBank/DDBJ databases">
        <title>Draft genome of the scarab beetle Oryctes borbonicus.</title>
        <authorList>
            <person name="Meyer J.M."/>
            <person name="Markov G.V."/>
            <person name="Baskaran P."/>
            <person name="Herrmann M."/>
            <person name="Sommer R.J."/>
            <person name="Roedelsperger C."/>
        </authorList>
    </citation>
    <scope>NUCLEOTIDE SEQUENCE [LARGE SCALE GENOMIC DNA]</scope>
    <source>
        <strain evidence="8">OB123</strain>
        <tissue evidence="8">Whole animal</tissue>
    </source>
</reference>
<keyword evidence="2" id="KW-0964">Secreted</keyword>
<dbReference type="Proteomes" id="UP000051574">
    <property type="component" value="Unassembled WGS sequence"/>
</dbReference>
<dbReference type="SMART" id="SM00209">
    <property type="entry name" value="TSP1"/>
    <property type="match status" value="1"/>
</dbReference>
<dbReference type="InterPro" id="IPR052065">
    <property type="entry name" value="Compl_asym_regulator"/>
</dbReference>
<keyword evidence="9" id="KW-1185">Reference proteome</keyword>
<dbReference type="EMBL" id="LJIG01009473">
    <property type="protein sequence ID" value="KRT83009.1"/>
    <property type="molecule type" value="Genomic_DNA"/>
</dbReference>
<evidence type="ECO:0000256" key="3">
    <source>
        <dbReference type="ARBA" id="ARBA00022729"/>
    </source>
</evidence>
<dbReference type="PANTHER" id="PTHR22906:SF43">
    <property type="entry name" value="PROPERDIN"/>
    <property type="match status" value="1"/>
</dbReference>
<dbReference type="PROSITE" id="PS50092">
    <property type="entry name" value="TSP1"/>
    <property type="match status" value="1"/>
</dbReference>
<dbReference type="SUPFAM" id="SSF82895">
    <property type="entry name" value="TSP-1 type 1 repeat"/>
    <property type="match status" value="1"/>
</dbReference>
<evidence type="ECO:0000256" key="4">
    <source>
        <dbReference type="ARBA" id="ARBA00022737"/>
    </source>
</evidence>
<dbReference type="Gene3D" id="2.20.100.10">
    <property type="entry name" value="Thrombospondin type-1 (TSP1) repeat"/>
    <property type="match status" value="1"/>
</dbReference>
<sequence length="270" mass="31075">MSPTSNSSKMNRSCSIVLKFALVIALLPFQTHSCDLEQYFSGKQVSVEESTSASRVVFRGMRRTSPKLENDSSASAASSNTIYFELINTYKGSEFLNVWDVENFRKIAVTFLNHPVVECQYLGEIPMEYIVFCDMVEGEMRAISVARWDERTDQRIWTELGWSDWSEWSPCSVSCSSGIQQRTRHCKLAEPSDCRGYNVEQRHCNLFGCEIAVNPLDLNDTSFFHPSKERWQRVPDRLTAWRLKPSSYIWVPSTQLFAEKNGQAFPREFI</sequence>
<gene>
    <name evidence="8" type="ORF">AMK59_4380</name>
</gene>
<feature type="signal peptide" evidence="7">
    <location>
        <begin position="1"/>
        <end position="33"/>
    </location>
</feature>
<evidence type="ECO:0000256" key="6">
    <source>
        <dbReference type="ARBA" id="ARBA00023180"/>
    </source>
</evidence>
<evidence type="ECO:0000256" key="7">
    <source>
        <dbReference type="SAM" id="SignalP"/>
    </source>
</evidence>
<feature type="non-terminal residue" evidence="8">
    <location>
        <position position="270"/>
    </location>
</feature>
<dbReference type="Pfam" id="PF00090">
    <property type="entry name" value="TSP_1"/>
    <property type="match status" value="1"/>
</dbReference>
<dbReference type="OrthoDB" id="5989160at2759"/>
<feature type="chain" id="PRO_5006668417" evidence="7">
    <location>
        <begin position="34"/>
        <end position="270"/>
    </location>
</feature>
<name>A0A0T6B6X0_9SCAR</name>
<organism evidence="8 9">
    <name type="scientific">Oryctes borbonicus</name>
    <dbReference type="NCBI Taxonomy" id="1629725"/>
    <lineage>
        <taxon>Eukaryota</taxon>
        <taxon>Metazoa</taxon>
        <taxon>Ecdysozoa</taxon>
        <taxon>Arthropoda</taxon>
        <taxon>Hexapoda</taxon>
        <taxon>Insecta</taxon>
        <taxon>Pterygota</taxon>
        <taxon>Neoptera</taxon>
        <taxon>Endopterygota</taxon>
        <taxon>Coleoptera</taxon>
        <taxon>Polyphaga</taxon>
        <taxon>Scarabaeiformia</taxon>
        <taxon>Scarabaeidae</taxon>
        <taxon>Dynastinae</taxon>
        <taxon>Oryctes</taxon>
    </lineage>
</organism>
<evidence type="ECO:0000313" key="9">
    <source>
        <dbReference type="Proteomes" id="UP000051574"/>
    </source>
</evidence>
<evidence type="ECO:0000313" key="8">
    <source>
        <dbReference type="EMBL" id="KRT83009.1"/>
    </source>
</evidence>
<dbReference type="FunFam" id="2.20.100.10:FF:000004">
    <property type="entry name" value="Adhesion G protein-coupled receptor B2"/>
    <property type="match status" value="1"/>
</dbReference>
<dbReference type="AlphaFoldDB" id="A0A0T6B6X0"/>
<dbReference type="PANTHER" id="PTHR22906">
    <property type="entry name" value="PROPERDIN"/>
    <property type="match status" value="1"/>
</dbReference>
<evidence type="ECO:0000256" key="1">
    <source>
        <dbReference type="ARBA" id="ARBA00004613"/>
    </source>
</evidence>
<evidence type="ECO:0000256" key="5">
    <source>
        <dbReference type="ARBA" id="ARBA00023157"/>
    </source>
</evidence>
<keyword evidence="3 7" id="KW-0732">Signal</keyword>
<accession>A0A0T6B6X0</accession>
<comment type="subcellular location">
    <subcellularLocation>
        <location evidence="1">Secreted</location>
    </subcellularLocation>
</comment>
<proteinExistence type="predicted"/>
<keyword evidence="4" id="KW-0677">Repeat</keyword>
<evidence type="ECO:0000256" key="2">
    <source>
        <dbReference type="ARBA" id="ARBA00022525"/>
    </source>
</evidence>